<dbReference type="EMBL" id="LBWA01000012">
    <property type="protein sequence ID" value="KKQ97495.1"/>
    <property type="molecule type" value="Genomic_DNA"/>
</dbReference>
<protein>
    <submittedName>
        <fullName evidence="2">Adenylyl cyclase CyaB</fullName>
    </submittedName>
</protein>
<dbReference type="PROSITE" id="PS51707">
    <property type="entry name" value="CYTH"/>
    <property type="match status" value="1"/>
</dbReference>
<evidence type="ECO:0000313" key="2">
    <source>
        <dbReference type="EMBL" id="KKQ97495.1"/>
    </source>
</evidence>
<dbReference type="Gene3D" id="2.40.320.10">
    <property type="entry name" value="Hypothetical Protein Pfu-838710-001"/>
    <property type="match status" value="1"/>
</dbReference>
<dbReference type="Pfam" id="PF01928">
    <property type="entry name" value="CYTH"/>
    <property type="match status" value="1"/>
</dbReference>
<organism evidence="2 3">
    <name type="scientific">Candidatus Woesebacteria bacterium GW2011_GWA1_39_12</name>
    <dbReference type="NCBI Taxonomy" id="1618549"/>
    <lineage>
        <taxon>Bacteria</taxon>
        <taxon>Candidatus Woeseibacteriota</taxon>
    </lineage>
</organism>
<sequence length="183" mass="21367">MANNNREIEIKLAIDSMEKVITKLKEVGAKYLGVVKQNDILWDYSEEGKTFDVLDQALRLRIEKDKKGEKAILTFKGTPHIDKSGTKSRDEFNSEVSNPNSVIKILKYIGFYEAVHLVKRRRVFSLDNVECVIDELKFGNYMELEGSKKDIDKLMRRLNLEKFSVELKPYHLLQCEWEKAHEK</sequence>
<dbReference type="SMART" id="SM01118">
    <property type="entry name" value="CYTH"/>
    <property type="match status" value="1"/>
</dbReference>
<dbReference type="InterPro" id="IPR023577">
    <property type="entry name" value="CYTH_domain"/>
</dbReference>
<gene>
    <name evidence="2" type="ORF">UT23_C0012G0105</name>
</gene>
<evidence type="ECO:0000313" key="3">
    <source>
        <dbReference type="Proteomes" id="UP000034325"/>
    </source>
</evidence>
<dbReference type="InterPro" id="IPR008173">
    <property type="entry name" value="Adenylyl_cyclase_CyaB"/>
</dbReference>
<name>A0A0G0MAX1_9BACT</name>
<comment type="caution">
    <text evidence="2">The sequence shown here is derived from an EMBL/GenBank/DDBJ whole genome shotgun (WGS) entry which is preliminary data.</text>
</comment>
<dbReference type="NCBIfam" id="TIGR00318">
    <property type="entry name" value="cyaB"/>
    <property type="match status" value="1"/>
</dbReference>
<accession>A0A0G0MAX1</accession>
<reference evidence="2 3" key="1">
    <citation type="journal article" date="2015" name="Nature">
        <title>rRNA introns, odd ribosomes, and small enigmatic genomes across a large radiation of phyla.</title>
        <authorList>
            <person name="Brown C.T."/>
            <person name="Hug L.A."/>
            <person name="Thomas B.C."/>
            <person name="Sharon I."/>
            <person name="Castelle C.J."/>
            <person name="Singh A."/>
            <person name="Wilkins M.J."/>
            <person name="Williams K.H."/>
            <person name="Banfield J.F."/>
        </authorList>
    </citation>
    <scope>NUCLEOTIDE SEQUENCE [LARGE SCALE GENOMIC DNA]</scope>
</reference>
<dbReference type="AlphaFoldDB" id="A0A0G0MAX1"/>
<dbReference type="PANTHER" id="PTHR21028">
    <property type="entry name" value="SI:CH211-156B7.4"/>
    <property type="match status" value="1"/>
</dbReference>
<dbReference type="PANTHER" id="PTHR21028:SF2">
    <property type="entry name" value="CYTH DOMAIN-CONTAINING PROTEIN"/>
    <property type="match status" value="1"/>
</dbReference>
<feature type="domain" description="CYTH" evidence="1">
    <location>
        <begin position="5"/>
        <end position="176"/>
    </location>
</feature>
<dbReference type="SUPFAM" id="SSF55154">
    <property type="entry name" value="CYTH-like phosphatases"/>
    <property type="match status" value="1"/>
</dbReference>
<proteinExistence type="predicted"/>
<dbReference type="Proteomes" id="UP000034325">
    <property type="component" value="Unassembled WGS sequence"/>
</dbReference>
<dbReference type="InterPro" id="IPR033469">
    <property type="entry name" value="CYTH-like_dom_sf"/>
</dbReference>
<evidence type="ECO:0000259" key="1">
    <source>
        <dbReference type="PROSITE" id="PS51707"/>
    </source>
</evidence>
<dbReference type="CDD" id="cd07890">
    <property type="entry name" value="CYTH-like_AC_IV-like"/>
    <property type="match status" value="1"/>
</dbReference>